<reference evidence="5 7" key="3">
    <citation type="submission" date="2016-10" db="EMBL/GenBank/DDBJ databases">
        <authorList>
            <person name="Varghese N."/>
            <person name="Submissions S."/>
        </authorList>
    </citation>
    <scope>NUCLEOTIDE SEQUENCE [LARGE SCALE GENOMIC DNA]</scope>
    <source>
        <strain evidence="5 7">CGMCC 1.6501</strain>
    </source>
</reference>
<dbReference type="PANTHER" id="PTHR28629">
    <property type="entry name" value="TRIOKINASE/FMN CYCLASE"/>
    <property type="match status" value="1"/>
</dbReference>
<keyword evidence="2 5" id="KW-0418">Kinase</keyword>
<dbReference type="SUPFAM" id="SSF101473">
    <property type="entry name" value="DhaL-like"/>
    <property type="match status" value="1"/>
</dbReference>
<reference evidence="4 6" key="1">
    <citation type="journal article" date="2015" name="Int. J. Syst. Evol. Microbiol.">
        <title>Complete genome sequence of Salinicoccus halodurans H3B36, isolated from the Qaidam Basin in China.</title>
        <authorList>
            <person name="Jiang K."/>
            <person name="Xue Y."/>
            <person name="Ma Y."/>
        </authorList>
    </citation>
    <scope>NUCLEOTIDE SEQUENCE [LARGE SCALE GENOMIC DNA]</scope>
    <source>
        <strain evidence="4 6">H3B36</strain>
    </source>
</reference>
<name>A0A0F7HIP2_9STAP</name>
<dbReference type="Gene3D" id="1.25.40.340">
    <property type="match status" value="1"/>
</dbReference>
<dbReference type="RefSeq" id="WP_046789069.1">
    <property type="nucleotide sequence ID" value="NZ_CP011366.1"/>
</dbReference>
<dbReference type="PANTHER" id="PTHR28629:SF4">
    <property type="entry name" value="TRIOKINASE_FMN CYCLASE"/>
    <property type="match status" value="1"/>
</dbReference>
<evidence type="ECO:0000313" key="7">
    <source>
        <dbReference type="Proteomes" id="UP000183090"/>
    </source>
</evidence>
<dbReference type="NCBIfam" id="TIGR02365">
    <property type="entry name" value="dha_L_ycgS"/>
    <property type="match status" value="1"/>
</dbReference>
<dbReference type="GO" id="GO:0019563">
    <property type="term" value="P:glycerol catabolic process"/>
    <property type="evidence" value="ECO:0007669"/>
    <property type="project" value="TreeGrafter"/>
</dbReference>
<dbReference type="Pfam" id="PF02734">
    <property type="entry name" value="Dak2"/>
    <property type="match status" value="1"/>
</dbReference>
<dbReference type="PROSITE" id="PS51480">
    <property type="entry name" value="DHAL"/>
    <property type="match status" value="1"/>
</dbReference>
<dbReference type="InterPro" id="IPR050861">
    <property type="entry name" value="Dihydroxyacetone_Kinase"/>
</dbReference>
<gene>
    <name evidence="4" type="ORF">AAT16_00730</name>
    <name evidence="5" type="ORF">SAMN05216235_1513</name>
</gene>
<dbReference type="EMBL" id="CP011366">
    <property type="protein sequence ID" value="AKG72873.1"/>
    <property type="molecule type" value="Genomic_DNA"/>
</dbReference>
<dbReference type="Proteomes" id="UP000183090">
    <property type="component" value="Unassembled WGS sequence"/>
</dbReference>
<feature type="domain" description="DhaL" evidence="3">
    <location>
        <begin position="4"/>
        <end position="189"/>
    </location>
</feature>
<organism evidence="5 7">
    <name type="scientific">Salinicoccus halodurans</name>
    <dbReference type="NCBI Taxonomy" id="407035"/>
    <lineage>
        <taxon>Bacteria</taxon>
        <taxon>Bacillati</taxon>
        <taxon>Bacillota</taxon>
        <taxon>Bacilli</taxon>
        <taxon>Bacillales</taxon>
        <taxon>Staphylococcaceae</taxon>
        <taxon>Salinicoccus</taxon>
    </lineage>
</organism>
<dbReference type="SMART" id="SM01120">
    <property type="entry name" value="Dak2"/>
    <property type="match status" value="1"/>
</dbReference>
<dbReference type="Proteomes" id="UP000034029">
    <property type="component" value="Chromosome"/>
</dbReference>
<evidence type="ECO:0000313" key="4">
    <source>
        <dbReference type="EMBL" id="AKG72873.1"/>
    </source>
</evidence>
<evidence type="ECO:0000256" key="2">
    <source>
        <dbReference type="ARBA" id="ARBA00022777"/>
    </source>
</evidence>
<dbReference type="AlphaFoldDB" id="A0A0F7HIP2"/>
<evidence type="ECO:0000313" key="5">
    <source>
        <dbReference type="EMBL" id="SFK75420.1"/>
    </source>
</evidence>
<dbReference type="OrthoDB" id="9800291at2"/>
<reference evidence="6" key="2">
    <citation type="submission" date="2015-04" db="EMBL/GenBank/DDBJ databases">
        <title>Complete genome sequence of Salinicoccus halodurans strain H3B36, isolated from the Qaidam basin of China.</title>
        <authorList>
            <person name="Ma Y."/>
            <person name="Jiang K."/>
            <person name="Xue Y."/>
        </authorList>
    </citation>
    <scope>NUCLEOTIDE SEQUENCE [LARGE SCALE GENOMIC DNA]</scope>
    <source>
        <strain evidence="6">H3B36</strain>
    </source>
</reference>
<proteinExistence type="predicted"/>
<dbReference type="InterPro" id="IPR012737">
    <property type="entry name" value="DhaK_L_YcgS"/>
</dbReference>
<evidence type="ECO:0000256" key="1">
    <source>
        <dbReference type="ARBA" id="ARBA00022679"/>
    </source>
</evidence>
<dbReference type="EMBL" id="FOTB01000003">
    <property type="protein sequence ID" value="SFK75420.1"/>
    <property type="molecule type" value="Genomic_DNA"/>
</dbReference>
<keyword evidence="1" id="KW-0808">Transferase</keyword>
<keyword evidence="6" id="KW-1185">Reference proteome</keyword>
<dbReference type="GO" id="GO:0005829">
    <property type="term" value="C:cytosol"/>
    <property type="evidence" value="ECO:0007669"/>
    <property type="project" value="TreeGrafter"/>
</dbReference>
<evidence type="ECO:0000259" key="3">
    <source>
        <dbReference type="PROSITE" id="PS51480"/>
    </source>
</evidence>
<protein>
    <submittedName>
        <fullName evidence="4 5">Dihydroxyacetone kinase</fullName>
    </submittedName>
</protein>
<dbReference type="InterPro" id="IPR036117">
    <property type="entry name" value="DhaL_dom_sf"/>
</dbReference>
<accession>A0A0F7HIP2</accession>
<evidence type="ECO:0000313" key="6">
    <source>
        <dbReference type="Proteomes" id="UP000034029"/>
    </source>
</evidence>
<dbReference type="KEGG" id="shv:AAT16_00730"/>
<dbReference type="GO" id="GO:0004371">
    <property type="term" value="F:glycerone kinase activity"/>
    <property type="evidence" value="ECO:0007669"/>
    <property type="project" value="InterPro"/>
</dbReference>
<dbReference type="InterPro" id="IPR004007">
    <property type="entry name" value="DhaL_dom"/>
</dbReference>
<sequence>MNADKLLTQLHGLKTVFDDKESELTALDREIGDGDHGVNMKRGFNAVDDKVAGGSTKEVLKQTGMTLMSSIGGASGPLYGFSFVKMSDAANDEIDADNLAEMLEIFSKTVADKGKVEGGEKTMYDVISKSADVLRETGGLKMEDLQQLAEDTKDMIATKGRAAYFKEKSKGTIDPGAQSAVYIIHALGEGVNNG</sequence>